<dbReference type="Proteomes" id="UP000054035">
    <property type="component" value="Unassembled WGS sequence"/>
</dbReference>
<evidence type="ECO:0008006" key="4">
    <source>
        <dbReference type="Google" id="ProtNLM"/>
    </source>
</evidence>
<dbReference type="AlphaFoldDB" id="A0A0P6VVT2"/>
<evidence type="ECO:0000313" key="3">
    <source>
        <dbReference type="Proteomes" id="UP000054035"/>
    </source>
</evidence>
<feature type="transmembrane region" description="Helical" evidence="1">
    <location>
        <begin position="130"/>
        <end position="151"/>
    </location>
</feature>
<dbReference type="PATRIC" id="fig|53413.25.peg.3604"/>
<proteinExistence type="predicted"/>
<gene>
    <name evidence="2" type="ORF">XAXN_05870</name>
</gene>
<dbReference type="RefSeq" id="WP_054318842.1">
    <property type="nucleotide sequence ID" value="NZ_QCWY01000204.1"/>
</dbReference>
<comment type="caution">
    <text evidence="2">The sequence shown here is derived from an EMBL/GenBank/DDBJ whole genome shotgun (WGS) entry which is preliminary data.</text>
</comment>
<evidence type="ECO:0000313" key="2">
    <source>
        <dbReference type="EMBL" id="KPL49704.1"/>
    </source>
</evidence>
<keyword evidence="1" id="KW-1133">Transmembrane helix</keyword>
<name>A0A0P6VVT2_9XANT</name>
<organism evidence="2 3">
    <name type="scientific">Xanthomonas axonopodis</name>
    <dbReference type="NCBI Taxonomy" id="53413"/>
    <lineage>
        <taxon>Bacteria</taxon>
        <taxon>Pseudomonadati</taxon>
        <taxon>Pseudomonadota</taxon>
        <taxon>Gammaproteobacteria</taxon>
        <taxon>Lysobacterales</taxon>
        <taxon>Lysobacteraceae</taxon>
        <taxon>Xanthomonas</taxon>
    </lineage>
</organism>
<keyword evidence="1" id="KW-0472">Membrane</keyword>
<keyword evidence="1" id="KW-0812">Transmembrane</keyword>
<reference evidence="2 3" key="1">
    <citation type="submission" date="2014-02" db="EMBL/GenBank/DDBJ databases">
        <title>Genome sequence of Xanthomonas axonopodis DSM 3585 (T).</title>
        <authorList>
            <person name="Midha S."/>
            <person name="Patil P.B."/>
        </authorList>
    </citation>
    <scope>NUCLEOTIDE SEQUENCE [LARGE SCALE GENOMIC DNA]</scope>
    <source>
        <strain evidence="2 3">DSM 3585</strain>
    </source>
</reference>
<dbReference type="EMBL" id="JFAQ01000054">
    <property type="protein sequence ID" value="KPL49704.1"/>
    <property type="molecule type" value="Genomic_DNA"/>
</dbReference>
<accession>A0A0P6VVT2</accession>
<protein>
    <recommendedName>
        <fullName evidence="4">Relaxation protein</fullName>
    </recommendedName>
</protein>
<evidence type="ECO:0000256" key="1">
    <source>
        <dbReference type="SAM" id="Phobius"/>
    </source>
</evidence>
<sequence length="215" mass="23693">MDLQGRVVFADADAAVKASNQALQEAIDVLATLIAVQQRAEHSLEDLVRHQLQLLQSAVNGADQRINRVVENALPRLTQLSNQALTQTLEPAAARFTKKMVDAGQTLEHATYRYAQAQHSLEATATRRMWIGLAAMAVGAIMCLAAVGYAVKAAQPILADAKQRRAEIAYLDRVARANIVPCDENRLCAELEKKGRRYGDRGQYREITLRKSTSQ</sequence>